<dbReference type="PRINTS" id="PR00412">
    <property type="entry name" value="EPOXHYDRLASE"/>
</dbReference>
<sequence length="291" mass="32863">MSIHPIDGYTSGNRLQLHYRCWSAPSSDPHLPPILLLHGLASAASIWNLVAPLLAEQGYRVIALDQRGHGESDKPGTGYDFTSIVEDDHIAMKMLGLERPIVVGHSWGAAVALQYAAVHVDNVTALVLVDGATNQLSLRPNWSREQAIQALAPPRFAGTPRETFLSYYRRGPLGKQWTTELEESILQIVHLREDDTVAPRLEFEHHLQIIGAMWDQPLFDLYRQVRCSLKLIVAEQRPTNDTQTTFLQMRREGIEQIQALRPDIHIVWMPDTIHDIPFHRPAHLAQEILSP</sequence>
<keyword evidence="3" id="KW-1185">Reference proteome</keyword>
<dbReference type="Pfam" id="PF00561">
    <property type="entry name" value="Abhydrolase_1"/>
    <property type="match status" value="1"/>
</dbReference>
<feature type="domain" description="AB hydrolase-1" evidence="1">
    <location>
        <begin position="32"/>
        <end position="164"/>
    </location>
</feature>
<organism evidence="2 3">
    <name type="scientific">Reticulibacter mediterranei</name>
    <dbReference type="NCBI Taxonomy" id="2778369"/>
    <lineage>
        <taxon>Bacteria</taxon>
        <taxon>Bacillati</taxon>
        <taxon>Chloroflexota</taxon>
        <taxon>Ktedonobacteria</taxon>
        <taxon>Ktedonobacterales</taxon>
        <taxon>Reticulibacteraceae</taxon>
        <taxon>Reticulibacter</taxon>
    </lineage>
</organism>
<dbReference type="RefSeq" id="WP_220201483.1">
    <property type="nucleotide sequence ID" value="NZ_BNJK01000001.1"/>
</dbReference>
<dbReference type="InterPro" id="IPR000073">
    <property type="entry name" value="AB_hydrolase_1"/>
</dbReference>
<gene>
    <name evidence="2" type="ORF">KSF_005770</name>
</gene>
<dbReference type="Proteomes" id="UP000597444">
    <property type="component" value="Unassembled WGS sequence"/>
</dbReference>
<evidence type="ECO:0000259" key="1">
    <source>
        <dbReference type="Pfam" id="PF00561"/>
    </source>
</evidence>
<dbReference type="EMBL" id="BNJK01000001">
    <property type="protein sequence ID" value="GHO90529.1"/>
    <property type="molecule type" value="Genomic_DNA"/>
</dbReference>
<dbReference type="PANTHER" id="PTHR43798">
    <property type="entry name" value="MONOACYLGLYCEROL LIPASE"/>
    <property type="match status" value="1"/>
</dbReference>
<dbReference type="PRINTS" id="PR00111">
    <property type="entry name" value="ABHYDROLASE"/>
</dbReference>
<dbReference type="PANTHER" id="PTHR43798:SF33">
    <property type="entry name" value="HYDROLASE, PUTATIVE (AFU_ORTHOLOGUE AFUA_2G14860)-RELATED"/>
    <property type="match status" value="1"/>
</dbReference>
<dbReference type="Gene3D" id="3.40.50.1820">
    <property type="entry name" value="alpha/beta hydrolase"/>
    <property type="match status" value="1"/>
</dbReference>
<dbReference type="GO" id="GO:0003824">
    <property type="term" value="F:catalytic activity"/>
    <property type="evidence" value="ECO:0007669"/>
    <property type="project" value="InterPro"/>
</dbReference>
<proteinExistence type="predicted"/>
<evidence type="ECO:0000313" key="2">
    <source>
        <dbReference type="EMBL" id="GHO90529.1"/>
    </source>
</evidence>
<accession>A0A8J3IG12</accession>
<comment type="caution">
    <text evidence="2">The sequence shown here is derived from an EMBL/GenBank/DDBJ whole genome shotgun (WGS) entry which is preliminary data.</text>
</comment>
<dbReference type="InterPro" id="IPR029058">
    <property type="entry name" value="AB_hydrolase_fold"/>
</dbReference>
<dbReference type="AlphaFoldDB" id="A0A8J3IG12"/>
<dbReference type="GO" id="GO:0016020">
    <property type="term" value="C:membrane"/>
    <property type="evidence" value="ECO:0007669"/>
    <property type="project" value="TreeGrafter"/>
</dbReference>
<dbReference type="SUPFAM" id="SSF53474">
    <property type="entry name" value="alpha/beta-Hydrolases"/>
    <property type="match status" value="1"/>
</dbReference>
<reference evidence="2" key="1">
    <citation type="submission" date="2020-10" db="EMBL/GenBank/DDBJ databases">
        <title>Taxonomic study of unclassified bacteria belonging to the class Ktedonobacteria.</title>
        <authorList>
            <person name="Yabe S."/>
            <person name="Wang C.M."/>
            <person name="Zheng Y."/>
            <person name="Sakai Y."/>
            <person name="Cavaletti L."/>
            <person name="Monciardini P."/>
            <person name="Donadio S."/>
        </authorList>
    </citation>
    <scope>NUCLEOTIDE SEQUENCE</scope>
    <source>
        <strain evidence="2">ID150040</strain>
    </source>
</reference>
<protein>
    <recommendedName>
        <fullName evidence="1">AB hydrolase-1 domain-containing protein</fullName>
    </recommendedName>
</protein>
<name>A0A8J3IG12_9CHLR</name>
<evidence type="ECO:0000313" key="3">
    <source>
        <dbReference type="Proteomes" id="UP000597444"/>
    </source>
</evidence>
<dbReference type="InterPro" id="IPR050266">
    <property type="entry name" value="AB_hydrolase_sf"/>
</dbReference>
<dbReference type="InterPro" id="IPR000639">
    <property type="entry name" value="Epox_hydrolase-like"/>
</dbReference>